<evidence type="ECO:0000256" key="6">
    <source>
        <dbReference type="ARBA" id="ARBA00022777"/>
    </source>
</evidence>
<keyword evidence="14" id="KW-1185">Reference proteome</keyword>
<comment type="catalytic activity">
    <reaction evidence="9">
        <text>L-threonyl-[protein] + ATP = O-phospho-L-threonyl-[protein] + ADP + H(+)</text>
        <dbReference type="Rhea" id="RHEA:46608"/>
        <dbReference type="Rhea" id="RHEA-COMP:11060"/>
        <dbReference type="Rhea" id="RHEA-COMP:11605"/>
        <dbReference type="ChEBI" id="CHEBI:15378"/>
        <dbReference type="ChEBI" id="CHEBI:30013"/>
        <dbReference type="ChEBI" id="CHEBI:30616"/>
        <dbReference type="ChEBI" id="CHEBI:61977"/>
        <dbReference type="ChEBI" id="CHEBI:456216"/>
        <dbReference type="EC" id="2.7.12.1"/>
    </reaction>
</comment>
<dbReference type="InterPro" id="IPR050494">
    <property type="entry name" value="Ser_Thr_dual-spec_kinase"/>
</dbReference>
<dbReference type="EMBL" id="JAPFFF010000015">
    <property type="protein sequence ID" value="KAK8866333.1"/>
    <property type="molecule type" value="Genomic_DNA"/>
</dbReference>
<evidence type="ECO:0000256" key="5">
    <source>
        <dbReference type="ARBA" id="ARBA00022741"/>
    </source>
</evidence>
<comment type="catalytic activity">
    <reaction evidence="8">
        <text>L-seryl-[protein] + ATP = O-phospho-L-seryl-[protein] + ADP + H(+)</text>
        <dbReference type="Rhea" id="RHEA:17989"/>
        <dbReference type="Rhea" id="RHEA-COMP:9863"/>
        <dbReference type="Rhea" id="RHEA-COMP:11604"/>
        <dbReference type="ChEBI" id="CHEBI:15378"/>
        <dbReference type="ChEBI" id="CHEBI:29999"/>
        <dbReference type="ChEBI" id="CHEBI:30616"/>
        <dbReference type="ChEBI" id="CHEBI:83421"/>
        <dbReference type="ChEBI" id="CHEBI:456216"/>
        <dbReference type="EC" id="2.7.12.1"/>
    </reaction>
</comment>
<evidence type="ECO:0000256" key="11">
    <source>
        <dbReference type="SAM" id="MobiDB-lite"/>
    </source>
</evidence>
<dbReference type="Gene3D" id="3.30.10.30">
    <property type="entry name" value="DYRK"/>
    <property type="match status" value="1"/>
</dbReference>
<feature type="compositionally biased region" description="Polar residues" evidence="11">
    <location>
        <begin position="38"/>
        <end position="63"/>
    </location>
</feature>
<keyword evidence="4" id="KW-0808">Transferase</keyword>
<organism evidence="13 14">
    <name type="scientific">Tritrichomonas musculus</name>
    <dbReference type="NCBI Taxonomy" id="1915356"/>
    <lineage>
        <taxon>Eukaryota</taxon>
        <taxon>Metamonada</taxon>
        <taxon>Parabasalia</taxon>
        <taxon>Tritrichomonadida</taxon>
        <taxon>Tritrichomonadidae</taxon>
        <taxon>Tritrichomonas</taxon>
    </lineage>
</organism>
<dbReference type="PROSITE" id="PS00108">
    <property type="entry name" value="PROTEIN_KINASE_ST"/>
    <property type="match status" value="1"/>
</dbReference>
<dbReference type="PROSITE" id="PS50011">
    <property type="entry name" value="PROTEIN_KINASE_DOM"/>
    <property type="match status" value="1"/>
</dbReference>
<evidence type="ECO:0000259" key="12">
    <source>
        <dbReference type="PROSITE" id="PS50011"/>
    </source>
</evidence>
<dbReference type="PANTHER" id="PTHR24058">
    <property type="entry name" value="DUAL SPECIFICITY PROTEIN KINASE"/>
    <property type="match status" value="1"/>
</dbReference>
<keyword evidence="3" id="KW-0723">Serine/threonine-protein kinase</keyword>
<dbReference type="Proteomes" id="UP001470230">
    <property type="component" value="Unassembled WGS sequence"/>
</dbReference>
<sequence>MFGASNYQPQQPPNSPNKHRRYNQEENSQYRPRPPSIYGQNTNSSPRTKRPSQSARTLRSSMNPIIPNGPISPQLAIQKYPTLLRPFEKKEILNFPEIYFLGKPNHKIDPDPENEYNHGFDDDSHNMMLIVGNHLAYRFEIMALFGAGAFGQVIRCFDHKTKKTVAIKVIVNTEQMHEQGLVEAQILAILNKSNSRHIVQARDFFIFRSHICLSFEILGMNLYELSDANDYKPLLVRTVRMYALQILEGLETCHRNGIIHCDIKPENILLQPGSKSLIKIIDFGSGCFIGHQKYQYIQSRFYRAPEVMIGIDYGPPMDIWSMALVLIELLIGRPLFPGDDELEELYMISELLGKPPIELVEKGKRRDEFFDDDYQLKECKSDTERKPGTMNLKEVMNTNDDQLIDFLMKCLTWDQKKRITATQALQHPWIRTKEINVNIPGSKYLPKLMSSSILY</sequence>
<dbReference type="Gene3D" id="1.10.510.10">
    <property type="entry name" value="Transferase(Phosphotransferase) domain 1"/>
    <property type="match status" value="1"/>
</dbReference>
<dbReference type="Gene3D" id="3.30.200.20">
    <property type="entry name" value="Phosphorylase Kinase, domain 1"/>
    <property type="match status" value="1"/>
</dbReference>
<evidence type="ECO:0000313" key="14">
    <source>
        <dbReference type="Proteomes" id="UP001470230"/>
    </source>
</evidence>
<dbReference type="SMART" id="SM00220">
    <property type="entry name" value="S_TKc"/>
    <property type="match status" value="1"/>
</dbReference>
<evidence type="ECO:0000256" key="3">
    <source>
        <dbReference type="ARBA" id="ARBA00022527"/>
    </source>
</evidence>
<dbReference type="InterPro" id="IPR042521">
    <property type="entry name" value="DYRK"/>
</dbReference>
<dbReference type="Pfam" id="PF00069">
    <property type="entry name" value="Pkinase"/>
    <property type="match status" value="1"/>
</dbReference>
<comment type="caution">
    <text evidence="13">The sequence shown here is derived from an EMBL/GenBank/DDBJ whole genome shotgun (WGS) entry which is preliminary data.</text>
</comment>
<reference evidence="13 14" key="1">
    <citation type="submission" date="2024-04" db="EMBL/GenBank/DDBJ databases">
        <title>Tritrichomonas musculus Genome.</title>
        <authorList>
            <person name="Alves-Ferreira E."/>
            <person name="Grigg M."/>
            <person name="Lorenzi H."/>
            <person name="Galac M."/>
        </authorList>
    </citation>
    <scope>NUCLEOTIDE SEQUENCE [LARGE SCALE GENOMIC DNA]</scope>
    <source>
        <strain evidence="13 14">EAF2021</strain>
    </source>
</reference>
<evidence type="ECO:0000256" key="4">
    <source>
        <dbReference type="ARBA" id="ARBA00022679"/>
    </source>
</evidence>
<comment type="similarity">
    <text evidence="1">Belongs to the protein kinase superfamily. CMGC Ser/Thr protein kinase family. MNB/DYRK subfamily.</text>
</comment>
<evidence type="ECO:0000256" key="9">
    <source>
        <dbReference type="ARBA" id="ARBA00049308"/>
    </source>
</evidence>
<evidence type="ECO:0000313" key="13">
    <source>
        <dbReference type="EMBL" id="KAK8866333.1"/>
    </source>
</evidence>
<keyword evidence="6" id="KW-0418">Kinase</keyword>
<evidence type="ECO:0000256" key="7">
    <source>
        <dbReference type="ARBA" id="ARBA00022840"/>
    </source>
</evidence>
<dbReference type="CDD" id="cd14210">
    <property type="entry name" value="PKc_DYRK"/>
    <property type="match status" value="1"/>
</dbReference>
<evidence type="ECO:0000256" key="1">
    <source>
        <dbReference type="ARBA" id="ARBA00008867"/>
    </source>
</evidence>
<dbReference type="EC" id="2.7.12.1" evidence="2"/>
<dbReference type="SUPFAM" id="SSF56112">
    <property type="entry name" value="Protein kinase-like (PK-like)"/>
    <property type="match status" value="1"/>
</dbReference>
<proteinExistence type="inferred from homology"/>
<feature type="region of interest" description="Disordered" evidence="11">
    <location>
        <begin position="1"/>
        <end position="71"/>
    </location>
</feature>
<evidence type="ECO:0000256" key="8">
    <source>
        <dbReference type="ARBA" id="ARBA00049003"/>
    </source>
</evidence>
<dbReference type="InterPro" id="IPR000719">
    <property type="entry name" value="Prot_kinase_dom"/>
</dbReference>
<evidence type="ECO:0000256" key="2">
    <source>
        <dbReference type="ARBA" id="ARBA00013203"/>
    </source>
</evidence>
<keyword evidence="7" id="KW-0067">ATP-binding</keyword>
<name>A0ABR2IPT7_9EUKA</name>
<dbReference type="PANTHER" id="PTHR24058:SF22">
    <property type="entry name" value="DUAL SPECIFICITY TYROSINE-PHOSPHORYLATION-REGULATED KINASE 4"/>
    <property type="match status" value="1"/>
</dbReference>
<protein>
    <recommendedName>
        <fullName evidence="2">dual-specificity kinase</fullName>
        <ecNumber evidence="2">2.7.12.1</ecNumber>
    </recommendedName>
</protein>
<accession>A0ABR2IPT7</accession>
<dbReference type="InterPro" id="IPR008271">
    <property type="entry name" value="Ser/Thr_kinase_AS"/>
</dbReference>
<gene>
    <name evidence="13" type="ORF">M9Y10_009294</name>
</gene>
<evidence type="ECO:0000256" key="10">
    <source>
        <dbReference type="ARBA" id="ARBA00051680"/>
    </source>
</evidence>
<comment type="catalytic activity">
    <reaction evidence="10">
        <text>L-tyrosyl-[protein] + ATP = O-phospho-L-tyrosyl-[protein] + ADP + H(+)</text>
        <dbReference type="Rhea" id="RHEA:10596"/>
        <dbReference type="Rhea" id="RHEA-COMP:10136"/>
        <dbReference type="Rhea" id="RHEA-COMP:20101"/>
        <dbReference type="ChEBI" id="CHEBI:15378"/>
        <dbReference type="ChEBI" id="CHEBI:30616"/>
        <dbReference type="ChEBI" id="CHEBI:46858"/>
        <dbReference type="ChEBI" id="CHEBI:61978"/>
        <dbReference type="ChEBI" id="CHEBI:456216"/>
        <dbReference type="EC" id="2.7.12.1"/>
    </reaction>
</comment>
<dbReference type="InterPro" id="IPR011009">
    <property type="entry name" value="Kinase-like_dom_sf"/>
</dbReference>
<keyword evidence="5" id="KW-0547">Nucleotide-binding</keyword>
<feature type="domain" description="Protein kinase" evidence="12">
    <location>
        <begin position="139"/>
        <end position="430"/>
    </location>
</feature>